<keyword evidence="3" id="KW-1185">Reference proteome</keyword>
<evidence type="ECO:0000313" key="2">
    <source>
        <dbReference type="EMBL" id="PWA35361.1"/>
    </source>
</evidence>
<dbReference type="EMBL" id="PKPP01020157">
    <property type="protein sequence ID" value="PWA35361.1"/>
    <property type="molecule type" value="Genomic_DNA"/>
</dbReference>
<dbReference type="Pfam" id="PF05699">
    <property type="entry name" value="Dimer_Tnp_hAT"/>
    <property type="match status" value="1"/>
</dbReference>
<dbReference type="PANTHER" id="PTHR23272">
    <property type="entry name" value="BED FINGER-RELATED"/>
    <property type="match status" value="1"/>
</dbReference>
<proteinExistence type="predicted"/>
<dbReference type="InterPro" id="IPR012337">
    <property type="entry name" value="RNaseH-like_sf"/>
</dbReference>
<evidence type="ECO:0000259" key="1">
    <source>
        <dbReference type="Pfam" id="PF05699"/>
    </source>
</evidence>
<dbReference type="AlphaFoldDB" id="A0A2U1KF77"/>
<comment type="caution">
    <text evidence="2">The sequence shown here is derived from an EMBL/GenBank/DDBJ whole genome shotgun (WGS) entry which is preliminary data.</text>
</comment>
<dbReference type="InterPro" id="IPR008906">
    <property type="entry name" value="HATC_C_dom"/>
</dbReference>
<evidence type="ECO:0000313" key="3">
    <source>
        <dbReference type="Proteomes" id="UP000245207"/>
    </source>
</evidence>
<dbReference type="SUPFAM" id="SSF53098">
    <property type="entry name" value="Ribonuclease H-like"/>
    <property type="match status" value="1"/>
</dbReference>
<dbReference type="GO" id="GO:0046983">
    <property type="term" value="F:protein dimerization activity"/>
    <property type="evidence" value="ECO:0007669"/>
    <property type="project" value="InterPro"/>
</dbReference>
<feature type="domain" description="HAT C-terminal dimerisation" evidence="1">
    <location>
        <begin position="21"/>
        <end position="85"/>
    </location>
</feature>
<reference evidence="2 3" key="1">
    <citation type="journal article" date="2018" name="Mol. Plant">
        <title>The genome of Artemisia annua provides insight into the evolution of Asteraceae family and artemisinin biosynthesis.</title>
        <authorList>
            <person name="Shen Q."/>
            <person name="Zhang L."/>
            <person name="Liao Z."/>
            <person name="Wang S."/>
            <person name="Yan T."/>
            <person name="Shi P."/>
            <person name="Liu M."/>
            <person name="Fu X."/>
            <person name="Pan Q."/>
            <person name="Wang Y."/>
            <person name="Lv Z."/>
            <person name="Lu X."/>
            <person name="Zhang F."/>
            <person name="Jiang W."/>
            <person name="Ma Y."/>
            <person name="Chen M."/>
            <person name="Hao X."/>
            <person name="Li L."/>
            <person name="Tang Y."/>
            <person name="Lv G."/>
            <person name="Zhou Y."/>
            <person name="Sun X."/>
            <person name="Brodelius P.E."/>
            <person name="Rose J.K.C."/>
            <person name="Tang K."/>
        </authorList>
    </citation>
    <scope>NUCLEOTIDE SEQUENCE [LARGE SCALE GENOMIC DNA]</scope>
    <source>
        <strain evidence="3">cv. Huhao1</strain>
        <tissue evidence="2">Leaf</tissue>
    </source>
</reference>
<dbReference type="OrthoDB" id="1718237at2759"/>
<organism evidence="2 3">
    <name type="scientific">Artemisia annua</name>
    <name type="common">Sweet wormwood</name>
    <dbReference type="NCBI Taxonomy" id="35608"/>
    <lineage>
        <taxon>Eukaryota</taxon>
        <taxon>Viridiplantae</taxon>
        <taxon>Streptophyta</taxon>
        <taxon>Embryophyta</taxon>
        <taxon>Tracheophyta</taxon>
        <taxon>Spermatophyta</taxon>
        <taxon>Magnoliopsida</taxon>
        <taxon>eudicotyledons</taxon>
        <taxon>Gunneridae</taxon>
        <taxon>Pentapetalae</taxon>
        <taxon>asterids</taxon>
        <taxon>campanulids</taxon>
        <taxon>Asterales</taxon>
        <taxon>Asteraceae</taxon>
        <taxon>Asteroideae</taxon>
        <taxon>Anthemideae</taxon>
        <taxon>Artemisiinae</taxon>
        <taxon>Artemisia</taxon>
    </lineage>
</organism>
<dbReference type="Proteomes" id="UP000245207">
    <property type="component" value="Unassembled WGS sequence"/>
</dbReference>
<dbReference type="PANTHER" id="PTHR23272:SF161">
    <property type="entry name" value="ZINC FINGER BED DOMAIN-CONTAINING PROTEIN RICESLEEPER 1-LIKE"/>
    <property type="match status" value="1"/>
</dbReference>
<gene>
    <name evidence="2" type="ORF">CTI12_AA609710</name>
</gene>
<sequence length="91" mass="10454">MEKHLAEEQGDCTSRLMKGKPFLGRNESLQNDDGLDLLNWWKSNIRRFSVLSKISKDVLALPITAIRLETCYRTDSNVLNDFRSSFVTFDG</sequence>
<name>A0A2U1KF77_ARTAN</name>
<accession>A0A2U1KF77</accession>
<protein>
    <submittedName>
        <fullName evidence="2">Zinc finger BED domain-containing protein RICESLEEPER 2</fullName>
    </submittedName>
</protein>